<sequence>MSKDFNYKDFVDQLRFQVRGVIPEKHKDSVIYVRYMVYQMSILAAEELYNDENINEANCKYITQVIAEWTFHKTIDMISCNIPNEYHEAILHKINHEIFKLLVTVDDAGKPEVINKIEKIVNKTYKKALFMLFEKKCINKSTYNKALKQSNIDEMSAEQSEDVYTIPVSIWDVLKVHPYITLAYLFALTVIFATMLCSFFKGDFSIGIAVLILFALFLFRFLTRESEITITLPEDK</sequence>
<dbReference type="EMBL" id="DVJO01000100">
    <property type="protein sequence ID" value="HIS82883.1"/>
    <property type="molecule type" value="Genomic_DNA"/>
</dbReference>
<keyword evidence="1" id="KW-1133">Transmembrane helix</keyword>
<name>A0A9D1K498_9BACT</name>
<protein>
    <submittedName>
        <fullName evidence="2">Uncharacterized protein</fullName>
    </submittedName>
</protein>
<accession>A0A9D1K498</accession>
<proteinExistence type="predicted"/>
<evidence type="ECO:0000256" key="1">
    <source>
        <dbReference type="SAM" id="Phobius"/>
    </source>
</evidence>
<feature type="transmembrane region" description="Helical" evidence="1">
    <location>
        <begin position="206"/>
        <end position="223"/>
    </location>
</feature>
<reference evidence="2" key="2">
    <citation type="journal article" date="2021" name="PeerJ">
        <title>Extensive microbial diversity within the chicken gut microbiome revealed by metagenomics and culture.</title>
        <authorList>
            <person name="Gilroy R."/>
            <person name="Ravi A."/>
            <person name="Getino M."/>
            <person name="Pursley I."/>
            <person name="Horton D.L."/>
            <person name="Alikhan N.F."/>
            <person name="Baker D."/>
            <person name="Gharbi K."/>
            <person name="Hall N."/>
            <person name="Watson M."/>
            <person name="Adriaenssens E.M."/>
            <person name="Foster-Nyarko E."/>
            <person name="Jarju S."/>
            <person name="Secka A."/>
            <person name="Antonio M."/>
            <person name="Oren A."/>
            <person name="Chaudhuri R.R."/>
            <person name="La Ragione R."/>
            <person name="Hildebrand F."/>
            <person name="Pallen M.J."/>
        </authorList>
    </citation>
    <scope>NUCLEOTIDE SEQUENCE</scope>
    <source>
        <strain evidence="2">CHK152-2994</strain>
    </source>
</reference>
<evidence type="ECO:0000313" key="2">
    <source>
        <dbReference type="EMBL" id="HIS82883.1"/>
    </source>
</evidence>
<comment type="caution">
    <text evidence="2">The sequence shown here is derived from an EMBL/GenBank/DDBJ whole genome shotgun (WGS) entry which is preliminary data.</text>
</comment>
<feature type="transmembrane region" description="Helical" evidence="1">
    <location>
        <begin position="179"/>
        <end position="200"/>
    </location>
</feature>
<evidence type="ECO:0000313" key="3">
    <source>
        <dbReference type="Proteomes" id="UP000824139"/>
    </source>
</evidence>
<dbReference type="Proteomes" id="UP000824139">
    <property type="component" value="Unassembled WGS sequence"/>
</dbReference>
<organism evidence="2 3">
    <name type="scientific">Candidatus Scatenecus faecavium</name>
    <dbReference type="NCBI Taxonomy" id="2840915"/>
    <lineage>
        <taxon>Bacteria</taxon>
        <taxon>Candidatus Scatenecus</taxon>
    </lineage>
</organism>
<keyword evidence="1" id="KW-0472">Membrane</keyword>
<reference evidence="2" key="1">
    <citation type="submission" date="2020-10" db="EMBL/GenBank/DDBJ databases">
        <authorList>
            <person name="Gilroy R."/>
        </authorList>
    </citation>
    <scope>NUCLEOTIDE SEQUENCE</scope>
    <source>
        <strain evidence="2">CHK152-2994</strain>
    </source>
</reference>
<gene>
    <name evidence="2" type="ORF">IAD41_04680</name>
</gene>
<dbReference type="AlphaFoldDB" id="A0A9D1K498"/>
<keyword evidence="1" id="KW-0812">Transmembrane</keyword>